<feature type="domain" description="PPM-type phosphatase" evidence="2">
    <location>
        <begin position="33"/>
        <end position="275"/>
    </location>
</feature>
<comment type="caution">
    <text evidence="3">The sequence shown here is derived from an EMBL/GenBank/DDBJ whole genome shotgun (WGS) entry which is preliminary data.</text>
</comment>
<dbReference type="EC" id="3.1.3.16" evidence="1"/>
<keyword evidence="1" id="KW-0464">Manganese</keyword>
<reference evidence="3 4" key="1">
    <citation type="submission" date="2023-12" db="EMBL/GenBank/DDBJ databases">
        <title>A high-quality genome assembly for Dillenia turbinata (Dilleniales).</title>
        <authorList>
            <person name="Chanderbali A."/>
        </authorList>
    </citation>
    <scope>NUCLEOTIDE SEQUENCE [LARGE SCALE GENOMIC DNA]</scope>
    <source>
        <strain evidence="3">LSX21</strain>
        <tissue evidence="3">Leaf</tissue>
    </source>
</reference>
<dbReference type="Proteomes" id="UP001370490">
    <property type="component" value="Unassembled WGS sequence"/>
</dbReference>
<evidence type="ECO:0000256" key="1">
    <source>
        <dbReference type="RuleBase" id="RU366020"/>
    </source>
</evidence>
<accession>A0AAN8WE80</accession>
<dbReference type="PANTHER" id="PTHR12320">
    <property type="entry name" value="PROTEIN PHOSPHATASE 2C"/>
    <property type="match status" value="1"/>
</dbReference>
<sequence length="276" mass="30649">MIAKRRRIEENLKIESVPTYDGDCSSERDLKLVSGSLYLPKENELKPKGDDSHFICQKEGVIGVADGVGGWALKGIDAGEYARRLMKNCYVAVKKGEIDLKRVLGEAYAYTKVAGSSTACLLSLSDSKLHAINVGDSGFMVLRRGRVVYQSPLQQHRFNHPYQLGNSNASDTPSCAQELEFQTRAGDIIVMATDGLLDNVFPWEVELAVWYRLWVHEQDGDDLIPEEIAYDLAEIAMYNSLDHFAETPFSIAAKQAGKERRGGKVDDITVIVSFVI</sequence>
<dbReference type="InterPro" id="IPR039123">
    <property type="entry name" value="PPTC7"/>
</dbReference>
<evidence type="ECO:0000313" key="3">
    <source>
        <dbReference type="EMBL" id="KAK6946316.1"/>
    </source>
</evidence>
<evidence type="ECO:0000259" key="2">
    <source>
        <dbReference type="PROSITE" id="PS51746"/>
    </source>
</evidence>
<dbReference type="PROSITE" id="PS51746">
    <property type="entry name" value="PPM_2"/>
    <property type="match status" value="1"/>
</dbReference>
<dbReference type="PANTHER" id="PTHR12320:SF81">
    <property type="entry name" value="PROTEIN PHOSPHATASE 2C 23-RELATED"/>
    <property type="match status" value="1"/>
</dbReference>
<dbReference type="Gene3D" id="3.60.40.10">
    <property type="entry name" value="PPM-type phosphatase domain"/>
    <property type="match status" value="2"/>
</dbReference>
<dbReference type="InterPro" id="IPR036457">
    <property type="entry name" value="PPM-type-like_dom_sf"/>
</dbReference>
<dbReference type="EMBL" id="JBAMMX010000002">
    <property type="protein sequence ID" value="KAK6946316.1"/>
    <property type="molecule type" value="Genomic_DNA"/>
</dbReference>
<dbReference type="SMART" id="SM00332">
    <property type="entry name" value="PP2Cc"/>
    <property type="match status" value="1"/>
</dbReference>
<keyword evidence="1" id="KW-0904">Protein phosphatase</keyword>
<dbReference type="SUPFAM" id="SSF81606">
    <property type="entry name" value="PP2C-like"/>
    <property type="match status" value="1"/>
</dbReference>
<keyword evidence="4" id="KW-1185">Reference proteome</keyword>
<dbReference type="InterPro" id="IPR001932">
    <property type="entry name" value="PPM-type_phosphatase-like_dom"/>
</dbReference>
<comment type="cofactor">
    <cofactor evidence="1">
        <name>Mn(2+)</name>
        <dbReference type="ChEBI" id="CHEBI:29035"/>
    </cofactor>
</comment>
<dbReference type="GO" id="GO:0004722">
    <property type="term" value="F:protein serine/threonine phosphatase activity"/>
    <property type="evidence" value="ECO:0007669"/>
    <property type="project" value="UniProtKB-EC"/>
</dbReference>
<protein>
    <recommendedName>
        <fullName evidence="1">Protein phosphatase</fullName>
        <ecNumber evidence="1">3.1.3.16</ecNumber>
    </recommendedName>
</protein>
<dbReference type="SMART" id="SM00331">
    <property type="entry name" value="PP2C_SIG"/>
    <property type="match status" value="1"/>
</dbReference>
<organism evidence="3 4">
    <name type="scientific">Dillenia turbinata</name>
    <dbReference type="NCBI Taxonomy" id="194707"/>
    <lineage>
        <taxon>Eukaryota</taxon>
        <taxon>Viridiplantae</taxon>
        <taxon>Streptophyta</taxon>
        <taxon>Embryophyta</taxon>
        <taxon>Tracheophyta</taxon>
        <taxon>Spermatophyta</taxon>
        <taxon>Magnoliopsida</taxon>
        <taxon>eudicotyledons</taxon>
        <taxon>Gunneridae</taxon>
        <taxon>Pentapetalae</taxon>
        <taxon>Dilleniales</taxon>
        <taxon>Dilleniaceae</taxon>
        <taxon>Dillenia</taxon>
    </lineage>
</organism>
<keyword evidence="1" id="KW-0479">Metal-binding</keyword>
<dbReference type="AlphaFoldDB" id="A0AAN8WE80"/>
<name>A0AAN8WE80_9MAGN</name>
<gene>
    <name evidence="3" type="ORF">RJ641_013860</name>
</gene>
<dbReference type="GO" id="GO:0046872">
    <property type="term" value="F:metal ion binding"/>
    <property type="evidence" value="ECO:0007669"/>
    <property type="project" value="UniProtKB-UniRule"/>
</dbReference>
<keyword evidence="1" id="KW-0378">Hydrolase</keyword>
<comment type="similarity">
    <text evidence="1">Belongs to the PP2C family.</text>
</comment>
<comment type="cofactor">
    <cofactor evidence="1">
        <name>Mg(2+)</name>
        <dbReference type="ChEBI" id="CHEBI:18420"/>
    </cofactor>
</comment>
<evidence type="ECO:0000313" key="4">
    <source>
        <dbReference type="Proteomes" id="UP001370490"/>
    </source>
</evidence>
<keyword evidence="1" id="KW-0460">Magnesium</keyword>
<comment type="catalytic activity">
    <reaction evidence="1">
        <text>O-phospho-L-threonyl-[protein] + H2O = L-threonyl-[protein] + phosphate</text>
        <dbReference type="Rhea" id="RHEA:47004"/>
        <dbReference type="Rhea" id="RHEA-COMP:11060"/>
        <dbReference type="Rhea" id="RHEA-COMP:11605"/>
        <dbReference type="ChEBI" id="CHEBI:15377"/>
        <dbReference type="ChEBI" id="CHEBI:30013"/>
        <dbReference type="ChEBI" id="CHEBI:43474"/>
        <dbReference type="ChEBI" id="CHEBI:61977"/>
        <dbReference type="EC" id="3.1.3.16"/>
    </reaction>
</comment>
<comment type="catalytic activity">
    <reaction evidence="1">
        <text>O-phospho-L-seryl-[protein] + H2O = L-seryl-[protein] + phosphate</text>
        <dbReference type="Rhea" id="RHEA:20629"/>
        <dbReference type="Rhea" id="RHEA-COMP:9863"/>
        <dbReference type="Rhea" id="RHEA-COMP:11604"/>
        <dbReference type="ChEBI" id="CHEBI:15377"/>
        <dbReference type="ChEBI" id="CHEBI:29999"/>
        <dbReference type="ChEBI" id="CHEBI:43474"/>
        <dbReference type="ChEBI" id="CHEBI:83421"/>
        <dbReference type="EC" id="3.1.3.16"/>
    </reaction>
</comment>
<proteinExistence type="inferred from homology"/>